<dbReference type="RefSeq" id="WP_071927971.1">
    <property type="nucleotide sequence ID" value="NZ_CP018082.1"/>
</dbReference>
<organism evidence="5 6">
    <name type="scientific">Nocardia mangyaensis</name>
    <dbReference type="NCBI Taxonomy" id="2213200"/>
    <lineage>
        <taxon>Bacteria</taxon>
        <taxon>Bacillati</taxon>
        <taxon>Actinomycetota</taxon>
        <taxon>Actinomycetes</taxon>
        <taxon>Mycobacteriales</taxon>
        <taxon>Nocardiaceae</taxon>
        <taxon>Nocardia</taxon>
    </lineage>
</organism>
<name>A0A1J0VRY2_9NOCA</name>
<evidence type="ECO:0000313" key="6">
    <source>
        <dbReference type="Proteomes" id="UP000183810"/>
    </source>
</evidence>
<dbReference type="Gene3D" id="3.40.190.10">
    <property type="entry name" value="Periplasmic binding protein-like II"/>
    <property type="match status" value="2"/>
</dbReference>
<comment type="similarity">
    <text evidence="4">Belongs to the MqnA/MqnD family. MqnA subfamily.</text>
</comment>
<dbReference type="CDD" id="cd13634">
    <property type="entry name" value="PBP2_Sco4506"/>
    <property type="match status" value="1"/>
</dbReference>
<dbReference type="Pfam" id="PF02621">
    <property type="entry name" value="VitK2_biosynth"/>
    <property type="match status" value="1"/>
</dbReference>
<dbReference type="KEGG" id="nsl:BOX37_13475"/>
<dbReference type="UniPathway" id="UPA00079"/>
<evidence type="ECO:0000256" key="2">
    <source>
        <dbReference type="ARBA" id="ARBA00022428"/>
    </source>
</evidence>
<proteinExistence type="inferred from homology"/>
<comment type="function">
    <text evidence="4">Catalyzes the dehydration of chorismate into 3-[(1-carboxyvinyl)oxy]benzoate, a step in the biosynthesis of menaquinone (MK, vitamin K2).</text>
</comment>
<sequence>MTESILSPLRTRQARPRVGHITYLNCAPLLWGLARTGKLLDIDLVKGTPDVLATDILEGRIDIGPVSLSEFLQHQELLVPLSEIAIGSDGPVMSCIIVSQVPLEELDGARVALGSESRTSIRLAQLVLGDMIGVRAEYFLCKPDLESMLDSASAAVLIGDAALRAATLARCRSELTVHDLGQIWREWTGHPFVFAVIAARREFAAQHPDLVSEVHAALVEARDLALTEIDEVSQRIARWEDFDAELLRRYYTRALNYDLGDRQYAGIAEFARRVGLPSNLDDRVPRDVSWSI</sequence>
<keyword evidence="6" id="KW-1185">Reference proteome</keyword>
<evidence type="ECO:0000256" key="3">
    <source>
        <dbReference type="ARBA" id="ARBA00023239"/>
    </source>
</evidence>
<accession>A0A1J0VRY2</accession>
<dbReference type="PANTHER" id="PTHR37690">
    <property type="entry name" value="CHORISMATE DEHYDRATASE"/>
    <property type="match status" value="1"/>
</dbReference>
<dbReference type="GO" id="GO:0016836">
    <property type="term" value="F:hydro-lyase activity"/>
    <property type="evidence" value="ECO:0007669"/>
    <property type="project" value="UniProtKB-UniRule"/>
</dbReference>
<evidence type="ECO:0000256" key="4">
    <source>
        <dbReference type="HAMAP-Rule" id="MF_00995"/>
    </source>
</evidence>
<evidence type="ECO:0000256" key="1">
    <source>
        <dbReference type="ARBA" id="ARBA00004863"/>
    </source>
</evidence>
<dbReference type="EC" id="4.2.1.151" evidence="4"/>
<keyword evidence="3 4" id="KW-0456">Lyase</keyword>
<dbReference type="InterPro" id="IPR030868">
    <property type="entry name" value="MqnA"/>
</dbReference>
<comment type="catalytic activity">
    <reaction evidence="4">
        <text>chorismate = 3-[(1-carboxyvinyl)-oxy]benzoate + H2O</text>
        <dbReference type="Rhea" id="RHEA:40051"/>
        <dbReference type="ChEBI" id="CHEBI:15377"/>
        <dbReference type="ChEBI" id="CHEBI:29748"/>
        <dbReference type="ChEBI" id="CHEBI:76981"/>
        <dbReference type="EC" id="4.2.1.151"/>
    </reaction>
</comment>
<reference evidence="5" key="1">
    <citation type="submission" date="2016-11" db="EMBL/GenBank/DDBJ databases">
        <authorList>
            <person name="Jaros S."/>
            <person name="Januszkiewicz K."/>
            <person name="Wedrychowicz H."/>
        </authorList>
    </citation>
    <scope>NUCLEOTIDE SEQUENCE [LARGE SCALE GENOMIC DNA]</scope>
    <source>
        <strain evidence="5">Y48</strain>
    </source>
</reference>
<dbReference type="SUPFAM" id="SSF53850">
    <property type="entry name" value="Periplasmic binding protein-like II"/>
    <property type="match status" value="1"/>
</dbReference>
<keyword evidence="2 4" id="KW-0474">Menaquinone biosynthesis</keyword>
<dbReference type="InterPro" id="IPR003773">
    <property type="entry name" value="Menaquinone_biosynth"/>
</dbReference>
<protein>
    <recommendedName>
        <fullName evidence="4">Chorismate dehydratase</fullName>
        <ecNumber evidence="4">4.2.1.151</ecNumber>
    </recommendedName>
    <alternativeName>
        <fullName evidence="4">Menaquinone biosynthetic enzyme MqnA</fullName>
    </alternativeName>
</protein>
<comment type="pathway">
    <text evidence="1 4">Quinol/quinone metabolism; menaquinone biosynthesis.</text>
</comment>
<dbReference type="Proteomes" id="UP000183810">
    <property type="component" value="Chromosome"/>
</dbReference>
<evidence type="ECO:0000313" key="5">
    <source>
        <dbReference type="EMBL" id="APE34789.1"/>
    </source>
</evidence>
<dbReference type="PANTHER" id="PTHR37690:SF1">
    <property type="entry name" value="CHORISMATE DEHYDRATASE"/>
    <property type="match status" value="1"/>
</dbReference>
<dbReference type="EMBL" id="CP018082">
    <property type="protein sequence ID" value="APE34789.1"/>
    <property type="molecule type" value="Genomic_DNA"/>
</dbReference>
<dbReference type="OrthoDB" id="9810112at2"/>
<dbReference type="HAMAP" id="MF_00995">
    <property type="entry name" value="MqnA"/>
    <property type="match status" value="1"/>
</dbReference>
<dbReference type="GO" id="GO:0009234">
    <property type="term" value="P:menaquinone biosynthetic process"/>
    <property type="evidence" value="ECO:0007669"/>
    <property type="project" value="UniProtKB-UniRule"/>
</dbReference>
<dbReference type="AlphaFoldDB" id="A0A1J0VRY2"/>
<gene>
    <name evidence="4" type="primary">mqnA</name>
    <name evidence="5" type="ORF">BOX37_13475</name>
</gene>